<sequence>MCLANGTVVHLMNANHFLDITSLQPKAREGSAFSFATSFENPATAAYTQFLREALKLACSFFQP</sequence>
<reference evidence="1" key="3">
    <citation type="submission" date="2025-09" db="UniProtKB">
        <authorList>
            <consortium name="Ensembl"/>
        </authorList>
    </citation>
    <scope>IDENTIFICATION</scope>
    <source>
        <strain evidence="1">Glennie</strain>
    </source>
</reference>
<dbReference type="PANTHER" id="PTHR16213">
    <property type="entry name" value="SELENOPROTEIN N"/>
    <property type="match status" value="1"/>
</dbReference>
<evidence type="ECO:0000313" key="1">
    <source>
        <dbReference type="Ensembl" id="ENSOANP00000049903.1"/>
    </source>
</evidence>
<reference evidence="1" key="2">
    <citation type="submission" date="2025-08" db="UniProtKB">
        <authorList>
            <consortium name="Ensembl"/>
        </authorList>
    </citation>
    <scope>IDENTIFICATION</scope>
    <source>
        <strain evidence="1">Glennie</strain>
    </source>
</reference>
<accession>A0A6I8P7M0</accession>
<reference evidence="1 2" key="1">
    <citation type="journal article" date="2008" name="Nature">
        <title>Genome analysis of the platypus reveals unique signatures of evolution.</title>
        <authorList>
            <person name="Warren W.C."/>
            <person name="Hillier L.W."/>
            <person name="Marshall Graves J.A."/>
            <person name="Birney E."/>
            <person name="Ponting C.P."/>
            <person name="Grutzner F."/>
            <person name="Belov K."/>
            <person name="Miller W."/>
            <person name="Clarke L."/>
            <person name="Chinwalla A.T."/>
            <person name="Yang S.P."/>
            <person name="Heger A."/>
            <person name="Locke D.P."/>
            <person name="Miethke P."/>
            <person name="Waters P.D."/>
            <person name="Veyrunes F."/>
            <person name="Fulton L."/>
            <person name="Fulton B."/>
            <person name="Graves T."/>
            <person name="Wallis J."/>
            <person name="Puente X.S."/>
            <person name="Lopez-Otin C."/>
            <person name="Ordonez G.R."/>
            <person name="Eichler E.E."/>
            <person name="Chen L."/>
            <person name="Cheng Z."/>
            <person name="Deakin J.E."/>
            <person name="Alsop A."/>
            <person name="Thompson K."/>
            <person name="Kirby P."/>
            <person name="Papenfuss A.T."/>
            <person name="Wakefield M.J."/>
            <person name="Olender T."/>
            <person name="Lancet D."/>
            <person name="Huttley G.A."/>
            <person name="Smit A.F."/>
            <person name="Pask A."/>
            <person name="Temple-Smith P."/>
            <person name="Batzer M.A."/>
            <person name="Walker J.A."/>
            <person name="Konkel M.K."/>
            <person name="Harris R.S."/>
            <person name="Whittington C.M."/>
            <person name="Wong E.S."/>
            <person name="Gemmell N.J."/>
            <person name="Buschiazzo E."/>
            <person name="Vargas Jentzsch I.M."/>
            <person name="Merkel A."/>
            <person name="Schmitz J."/>
            <person name="Zemann A."/>
            <person name="Churakov G."/>
            <person name="Kriegs J.O."/>
            <person name="Brosius J."/>
            <person name="Murchison E.P."/>
            <person name="Sachidanandam R."/>
            <person name="Smith C."/>
            <person name="Hannon G.J."/>
            <person name="Tsend-Ayush E."/>
            <person name="McMillan D."/>
            <person name="Attenborough R."/>
            <person name="Rens W."/>
            <person name="Ferguson-Smith M."/>
            <person name="Lefevre C.M."/>
            <person name="Sharp J.A."/>
            <person name="Nicholas K.R."/>
            <person name="Ray D.A."/>
            <person name="Kube M."/>
            <person name="Reinhardt R."/>
            <person name="Pringle T.H."/>
            <person name="Taylor J."/>
            <person name="Jones R.C."/>
            <person name="Nixon B."/>
            <person name="Dacheux J.L."/>
            <person name="Niwa H."/>
            <person name="Sekita Y."/>
            <person name="Huang X."/>
            <person name="Stark A."/>
            <person name="Kheradpour P."/>
            <person name="Kellis M."/>
            <person name="Flicek P."/>
            <person name="Chen Y."/>
            <person name="Webber C."/>
            <person name="Hardison R."/>
            <person name="Nelson J."/>
            <person name="Hallsworth-Pepin K."/>
            <person name="Delehaunty K."/>
            <person name="Markovic C."/>
            <person name="Minx P."/>
            <person name="Feng Y."/>
            <person name="Kremitzki C."/>
            <person name="Mitreva M."/>
            <person name="Glasscock J."/>
            <person name="Wylie T."/>
            <person name="Wohldmann P."/>
            <person name="Thiru P."/>
            <person name="Nhan M.N."/>
            <person name="Pohl C.S."/>
            <person name="Smith S.M."/>
            <person name="Hou S."/>
            <person name="Nefedov M."/>
            <person name="de Jong P.J."/>
            <person name="Renfree M.B."/>
            <person name="Mardis E.R."/>
            <person name="Wilson R.K."/>
        </authorList>
    </citation>
    <scope>NUCLEOTIDE SEQUENCE [LARGE SCALE GENOMIC DNA]</scope>
    <source>
        <strain evidence="1 2">Glennie</strain>
    </source>
</reference>
<dbReference type="GeneTree" id="ENSGT00960000188019"/>
<name>A0A6I8P7M0_ORNAN</name>
<dbReference type="OMA" id="HLMNANH"/>
<proteinExistence type="predicted"/>
<dbReference type="PANTHER" id="PTHR16213:SF78">
    <property type="entry name" value="SELENOPROTEIN N"/>
    <property type="match status" value="1"/>
</dbReference>
<dbReference type="Proteomes" id="UP000002279">
    <property type="component" value="Chromosome X5"/>
</dbReference>
<dbReference type="AlphaFoldDB" id="A0A6I8P7M0"/>
<protein>
    <submittedName>
        <fullName evidence="1">Uncharacterized protein</fullName>
    </submittedName>
</protein>
<dbReference type="InParanoid" id="A0A6I8P7M0"/>
<evidence type="ECO:0000313" key="2">
    <source>
        <dbReference type="Proteomes" id="UP000002279"/>
    </source>
</evidence>
<keyword evidence="2" id="KW-1185">Reference proteome</keyword>
<dbReference type="Ensembl" id="ENSOANT00000052548.1">
    <property type="protein sequence ID" value="ENSOANP00000049903.1"/>
    <property type="gene ID" value="ENSOANG00000040865.1"/>
</dbReference>
<organism evidence="1 2">
    <name type="scientific">Ornithorhynchus anatinus</name>
    <name type="common">Duckbill platypus</name>
    <dbReference type="NCBI Taxonomy" id="9258"/>
    <lineage>
        <taxon>Eukaryota</taxon>
        <taxon>Metazoa</taxon>
        <taxon>Chordata</taxon>
        <taxon>Craniata</taxon>
        <taxon>Vertebrata</taxon>
        <taxon>Euteleostomi</taxon>
        <taxon>Mammalia</taxon>
        <taxon>Monotremata</taxon>
        <taxon>Ornithorhynchidae</taxon>
        <taxon>Ornithorhynchus</taxon>
    </lineage>
</organism>